<dbReference type="Proteomes" id="UP000029120">
    <property type="component" value="Chromosome 5"/>
</dbReference>
<protein>
    <recommendedName>
        <fullName evidence="4">RRM domain-containing protein</fullName>
    </recommendedName>
</protein>
<evidence type="ECO:0008006" key="4">
    <source>
        <dbReference type="Google" id="ProtNLM"/>
    </source>
</evidence>
<feature type="compositionally biased region" description="Basic residues" evidence="1">
    <location>
        <begin position="115"/>
        <end position="125"/>
    </location>
</feature>
<dbReference type="OMA" id="SSIQCYS"/>
<gene>
    <name evidence="2" type="ordered locus">AALP_Aa5g283500</name>
</gene>
<accession>A0A087GZX8</accession>
<sequence>MFTARVRSSLIPLFHGRHSSSLIRNREIGSISKRISHSRFNDGEWTLFRTCNRTFHSSLPKCYSSEFDVGVKALKTALFRSLEDDDFSELGSVKKDGDHNTVVKLLTSMREPSQKKKKKKKNKKKHGDEASDSISKLKLLTEKPELSWLKTNGKSKTEAPRNVTDSPARNVTDSPARNVTDSNVLFSELSKSLSSTQDHISEAQNIIRPSSEAKKETSSKGSNYPASVVVIRIGNLNSKTTDSMIHSMCLSIGPLGGIARANDDTCDVFFRVKTLKEADSVLEELNDACVDQSQWTAEIVPEEEVSIDQMGKRISSSFKDFEKQLLMRRILAKDLEILLHSVMHLENHPIDQEGTKALGSSQEA</sequence>
<name>A0A087GZX8_ARAAL</name>
<reference evidence="3" key="1">
    <citation type="journal article" date="2015" name="Nat. Plants">
        <title>Genome expansion of Arabis alpina linked with retrotransposition and reduced symmetric DNA methylation.</title>
        <authorList>
            <person name="Willing E.M."/>
            <person name="Rawat V."/>
            <person name="Mandakova T."/>
            <person name="Maumus F."/>
            <person name="James G.V."/>
            <person name="Nordstroem K.J."/>
            <person name="Becker C."/>
            <person name="Warthmann N."/>
            <person name="Chica C."/>
            <person name="Szarzynska B."/>
            <person name="Zytnicki M."/>
            <person name="Albani M.C."/>
            <person name="Kiefer C."/>
            <person name="Bergonzi S."/>
            <person name="Castaings L."/>
            <person name="Mateos J.L."/>
            <person name="Berns M.C."/>
            <person name="Bujdoso N."/>
            <person name="Piofczyk T."/>
            <person name="de Lorenzo L."/>
            <person name="Barrero-Sicilia C."/>
            <person name="Mateos I."/>
            <person name="Piednoel M."/>
            <person name="Hagmann J."/>
            <person name="Chen-Min-Tao R."/>
            <person name="Iglesias-Fernandez R."/>
            <person name="Schuster S.C."/>
            <person name="Alonso-Blanco C."/>
            <person name="Roudier F."/>
            <person name="Carbonero P."/>
            <person name="Paz-Ares J."/>
            <person name="Davis S.J."/>
            <person name="Pecinka A."/>
            <person name="Quesneville H."/>
            <person name="Colot V."/>
            <person name="Lysak M.A."/>
            <person name="Weigel D."/>
            <person name="Coupland G."/>
            <person name="Schneeberger K."/>
        </authorList>
    </citation>
    <scope>NUCLEOTIDE SEQUENCE [LARGE SCALE GENOMIC DNA]</scope>
    <source>
        <strain evidence="3">cv. Pajares</strain>
    </source>
</reference>
<evidence type="ECO:0000256" key="1">
    <source>
        <dbReference type="SAM" id="MobiDB-lite"/>
    </source>
</evidence>
<dbReference type="OrthoDB" id="1923695at2759"/>
<dbReference type="eggNOG" id="ENOG502S4IH">
    <property type="taxonomic scope" value="Eukaryota"/>
</dbReference>
<keyword evidence="3" id="KW-1185">Reference proteome</keyword>
<dbReference type="EMBL" id="CM002873">
    <property type="protein sequence ID" value="KFK35430.1"/>
    <property type="molecule type" value="Genomic_DNA"/>
</dbReference>
<feature type="region of interest" description="Disordered" evidence="1">
    <location>
        <begin position="148"/>
        <end position="179"/>
    </location>
</feature>
<dbReference type="AlphaFoldDB" id="A0A087GZX8"/>
<feature type="region of interest" description="Disordered" evidence="1">
    <location>
        <begin position="106"/>
        <end position="136"/>
    </location>
</feature>
<dbReference type="Gramene" id="KFK35430">
    <property type="protein sequence ID" value="KFK35430"/>
    <property type="gene ID" value="AALP_AA5G283500"/>
</dbReference>
<proteinExistence type="predicted"/>
<evidence type="ECO:0000313" key="3">
    <source>
        <dbReference type="Proteomes" id="UP000029120"/>
    </source>
</evidence>
<feature type="region of interest" description="Disordered" evidence="1">
    <location>
        <begin position="200"/>
        <end position="222"/>
    </location>
</feature>
<feature type="compositionally biased region" description="Polar residues" evidence="1">
    <location>
        <begin position="163"/>
        <end position="179"/>
    </location>
</feature>
<evidence type="ECO:0000313" key="2">
    <source>
        <dbReference type="EMBL" id="KFK35430.1"/>
    </source>
</evidence>
<organism evidence="2 3">
    <name type="scientific">Arabis alpina</name>
    <name type="common">Alpine rock-cress</name>
    <dbReference type="NCBI Taxonomy" id="50452"/>
    <lineage>
        <taxon>Eukaryota</taxon>
        <taxon>Viridiplantae</taxon>
        <taxon>Streptophyta</taxon>
        <taxon>Embryophyta</taxon>
        <taxon>Tracheophyta</taxon>
        <taxon>Spermatophyta</taxon>
        <taxon>Magnoliopsida</taxon>
        <taxon>eudicotyledons</taxon>
        <taxon>Gunneridae</taxon>
        <taxon>Pentapetalae</taxon>
        <taxon>rosids</taxon>
        <taxon>malvids</taxon>
        <taxon>Brassicales</taxon>
        <taxon>Brassicaceae</taxon>
        <taxon>Arabideae</taxon>
        <taxon>Arabis</taxon>
    </lineage>
</organism>